<feature type="transmembrane region" description="Helical" evidence="5">
    <location>
        <begin position="291"/>
        <end position="308"/>
    </location>
</feature>
<gene>
    <name evidence="6" type="ordered locus">Shewmr7_1392</name>
</gene>
<sequence length="408" mass="46341">MKILHKSSAFSASILFILGEGASKVAPFLLLPYFTNVKGASFYGEFALLQSIAVVLAVIIGFSQDGAISRFNFVYGKNSVGALIFLAIINSLMISICMFFLMCLFNARYISSVILALSMFYSLLIFRYLQFNLMASRFFYLNVVSAILTVLFSFILINENVSDPKIFIYGLSLSHLLVSFISIVLIIYNDKLSLRRVIRKRYFSKVIFCYFLSIGFPTVIHQLGFVVRGHADRLIIDNFFSSEQLGVYVAAFQLASVLSVVIVALNKYFVVGFYSKLKNDGFDKDIFQKKIAYSFLFSILIYFIALNIPDEIYLLLGAEFISVAKFLPTFVLSVSLSIPYLMCANLRFYFKQNYRIMMFSLGATVIHLVFIYLFSRLSLTLVPWGGVISSLVLIFFIRVKNNEEFKKA</sequence>
<evidence type="ECO:0000256" key="5">
    <source>
        <dbReference type="SAM" id="Phobius"/>
    </source>
</evidence>
<feature type="transmembrane region" description="Helical" evidence="5">
    <location>
        <begin position="247"/>
        <end position="270"/>
    </location>
</feature>
<feature type="transmembrane region" description="Helical" evidence="5">
    <location>
        <begin position="107"/>
        <end position="126"/>
    </location>
</feature>
<proteinExistence type="predicted"/>
<evidence type="ECO:0000256" key="1">
    <source>
        <dbReference type="ARBA" id="ARBA00004141"/>
    </source>
</evidence>
<dbReference type="InterPro" id="IPR052556">
    <property type="entry name" value="PolySynth_Transporter"/>
</dbReference>
<dbReference type="PANTHER" id="PTHR43424:SF1">
    <property type="entry name" value="LOCUS PUTATIVE PROTEIN 1-RELATED"/>
    <property type="match status" value="1"/>
</dbReference>
<feature type="transmembrane region" description="Helical" evidence="5">
    <location>
        <begin position="208"/>
        <end position="227"/>
    </location>
</feature>
<feature type="transmembrane region" description="Helical" evidence="5">
    <location>
        <begin position="169"/>
        <end position="188"/>
    </location>
</feature>
<dbReference type="HOGENOM" id="CLU_022017_7_0_6"/>
<feature type="transmembrane region" description="Helical" evidence="5">
    <location>
        <begin position="138"/>
        <end position="157"/>
    </location>
</feature>
<evidence type="ECO:0000256" key="3">
    <source>
        <dbReference type="ARBA" id="ARBA00022989"/>
    </source>
</evidence>
<feature type="transmembrane region" description="Helical" evidence="5">
    <location>
        <begin position="80"/>
        <end position="101"/>
    </location>
</feature>
<keyword evidence="4 5" id="KW-0472">Membrane</keyword>
<dbReference type="GO" id="GO:0016020">
    <property type="term" value="C:membrane"/>
    <property type="evidence" value="ECO:0007669"/>
    <property type="project" value="UniProtKB-SubCell"/>
</dbReference>
<feature type="transmembrane region" description="Helical" evidence="5">
    <location>
        <begin position="354"/>
        <end position="375"/>
    </location>
</feature>
<protein>
    <submittedName>
        <fullName evidence="6">Polysaccharide biosynthesis protein</fullName>
    </submittedName>
</protein>
<keyword evidence="2 5" id="KW-0812">Transmembrane</keyword>
<feature type="transmembrane region" description="Helical" evidence="5">
    <location>
        <begin position="320"/>
        <end position="342"/>
    </location>
</feature>
<accession>Q0HWW4</accession>
<dbReference type="AlphaFoldDB" id="Q0HWW4"/>
<dbReference type="PANTHER" id="PTHR43424">
    <property type="entry name" value="LOCUS PUTATIVE PROTEIN 1-RELATED"/>
    <property type="match status" value="1"/>
</dbReference>
<dbReference type="InterPro" id="IPR002797">
    <property type="entry name" value="Polysacc_synth"/>
</dbReference>
<feature type="transmembrane region" description="Helical" evidence="5">
    <location>
        <begin position="47"/>
        <end position="68"/>
    </location>
</feature>
<feature type="transmembrane region" description="Helical" evidence="5">
    <location>
        <begin position="381"/>
        <end position="399"/>
    </location>
</feature>
<dbReference type="EMBL" id="CP000444">
    <property type="protein sequence ID" value="ABI42391.1"/>
    <property type="molecule type" value="Genomic_DNA"/>
</dbReference>
<reference evidence="6" key="1">
    <citation type="submission" date="2006-08" db="EMBL/GenBank/DDBJ databases">
        <title>Complete sequence of Chromosome1 of Shewanella sp. MR-7.</title>
        <authorList>
            <consortium name="US DOE Joint Genome Institute"/>
            <person name="Copeland A."/>
            <person name="Lucas S."/>
            <person name="Lapidus A."/>
            <person name="Barry K."/>
            <person name="Detter J.C."/>
            <person name="Glavina del Rio T."/>
            <person name="Hammon N."/>
            <person name="Israni S."/>
            <person name="Dalin E."/>
            <person name="Tice H."/>
            <person name="Pitluck S."/>
            <person name="Kiss H."/>
            <person name="Brettin T."/>
            <person name="Bruce D."/>
            <person name="Han C."/>
            <person name="Tapia R."/>
            <person name="Gilna P."/>
            <person name="Schmutz J."/>
            <person name="Larimer F."/>
            <person name="Land M."/>
            <person name="Hauser L."/>
            <person name="Kyrpides N."/>
            <person name="Mikhailova N."/>
            <person name="Nealson K."/>
            <person name="Konstantinidis K."/>
            <person name="Klappenbach J."/>
            <person name="Tiedje J."/>
            <person name="Richardson P."/>
        </authorList>
    </citation>
    <scope>NUCLEOTIDE SEQUENCE</scope>
    <source>
        <strain evidence="6">MR-7</strain>
    </source>
</reference>
<dbReference type="KEGG" id="shm:Shewmr7_1392"/>
<evidence type="ECO:0000313" key="6">
    <source>
        <dbReference type="EMBL" id="ABI42391.1"/>
    </source>
</evidence>
<name>Q0HWW4_SHESR</name>
<comment type="subcellular location">
    <subcellularLocation>
        <location evidence="1">Membrane</location>
        <topology evidence="1">Multi-pass membrane protein</topology>
    </subcellularLocation>
</comment>
<dbReference type="Pfam" id="PF01943">
    <property type="entry name" value="Polysacc_synt"/>
    <property type="match status" value="1"/>
</dbReference>
<evidence type="ECO:0000256" key="4">
    <source>
        <dbReference type="ARBA" id="ARBA00023136"/>
    </source>
</evidence>
<keyword evidence="3 5" id="KW-1133">Transmembrane helix</keyword>
<evidence type="ECO:0000256" key="2">
    <source>
        <dbReference type="ARBA" id="ARBA00022692"/>
    </source>
</evidence>
<organism evidence="6">
    <name type="scientific">Shewanella sp. (strain MR-7)</name>
    <dbReference type="NCBI Taxonomy" id="60481"/>
    <lineage>
        <taxon>Bacteria</taxon>
        <taxon>Pseudomonadati</taxon>
        <taxon>Pseudomonadota</taxon>
        <taxon>Gammaproteobacteria</taxon>
        <taxon>Alteromonadales</taxon>
        <taxon>Shewanellaceae</taxon>
        <taxon>Shewanella</taxon>
    </lineage>
</organism>